<evidence type="ECO:0000313" key="1">
    <source>
        <dbReference type="EMBL" id="CAG8808146.1"/>
    </source>
</evidence>
<dbReference type="AlphaFoldDB" id="A0A9N9PB94"/>
<dbReference type="EMBL" id="CAJVPY010043400">
    <property type="protein sequence ID" value="CAG8808146.1"/>
    <property type="molecule type" value="Genomic_DNA"/>
</dbReference>
<proteinExistence type="predicted"/>
<feature type="non-terminal residue" evidence="1">
    <location>
        <position position="60"/>
    </location>
</feature>
<comment type="caution">
    <text evidence="1">The sequence shown here is derived from an EMBL/GenBank/DDBJ whole genome shotgun (WGS) entry which is preliminary data.</text>
</comment>
<sequence length="60" mass="6728">ATRLSTIHNEKKLAEEEAVDLFKYFTKNNEQVSNAGSALSACLNDNMRIDFLRSLITPTP</sequence>
<keyword evidence="2" id="KW-1185">Reference proteome</keyword>
<organism evidence="1 2">
    <name type="scientific">Dentiscutata erythropus</name>
    <dbReference type="NCBI Taxonomy" id="1348616"/>
    <lineage>
        <taxon>Eukaryota</taxon>
        <taxon>Fungi</taxon>
        <taxon>Fungi incertae sedis</taxon>
        <taxon>Mucoromycota</taxon>
        <taxon>Glomeromycotina</taxon>
        <taxon>Glomeromycetes</taxon>
        <taxon>Diversisporales</taxon>
        <taxon>Gigasporaceae</taxon>
        <taxon>Dentiscutata</taxon>
    </lineage>
</organism>
<feature type="non-terminal residue" evidence="1">
    <location>
        <position position="1"/>
    </location>
</feature>
<evidence type="ECO:0000313" key="2">
    <source>
        <dbReference type="Proteomes" id="UP000789405"/>
    </source>
</evidence>
<dbReference type="Proteomes" id="UP000789405">
    <property type="component" value="Unassembled WGS sequence"/>
</dbReference>
<reference evidence="1" key="1">
    <citation type="submission" date="2021-06" db="EMBL/GenBank/DDBJ databases">
        <authorList>
            <person name="Kallberg Y."/>
            <person name="Tangrot J."/>
            <person name="Rosling A."/>
        </authorList>
    </citation>
    <scope>NUCLEOTIDE SEQUENCE</scope>
    <source>
        <strain evidence="1">MA453B</strain>
    </source>
</reference>
<accession>A0A9N9PB94</accession>
<name>A0A9N9PB94_9GLOM</name>
<protein>
    <submittedName>
        <fullName evidence="1">24817_t:CDS:1</fullName>
    </submittedName>
</protein>
<gene>
    <name evidence="1" type="ORF">DERYTH_LOCUS24819</name>
</gene>